<name>A0A1R4KBB3_9MICO</name>
<sequence>MSALEQGGGIVDPLAMLEPGLVVDAGEQDWDAYRAGLGLLEEAELADGQSAVSASELNLPSVAVGDLTDERTVRRTLTATTAGTYRFDTEQPAGFRLAVEPATAILDEGQSVTVSLSLARTDAAFDDSRTGAIRWEGPKGIRGALPVAATAVAASSPPRVSAPTGEGSTTVPVRLSDGVAVESQRSAVTPLTPVRPTGADTDAATASGAAGTVTDTPIAVPRGIMAGRLALRSVAPGVSARIELYRLNDLAEPVMSWSADAEGIIDVPSPPAGRYVLRTVIESGTGDVLVEQAWAAADDGDDDGGAEGPALRVDTSDLGAGPASERSVGVTWSGVSRTERYVAAVRFGDDGPLTLVALDPAPTG</sequence>
<accession>A0A1R4KBB3</accession>
<evidence type="ECO:0000313" key="4">
    <source>
        <dbReference type="Proteomes" id="UP000196778"/>
    </source>
</evidence>
<evidence type="ECO:0000259" key="2">
    <source>
        <dbReference type="Pfam" id="PF17766"/>
    </source>
</evidence>
<reference evidence="4" key="1">
    <citation type="submission" date="2017-02" db="EMBL/GenBank/DDBJ databases">
        <authorList>
            <person name="Dridi B."/>
        </authorList>
    </citation>
    <scope>NUCLEOTIDE SEQUENCE [LARGE SCALE GENOMIC DNA]</scope>
    <source>
        <strain evidence="4">EB411</strain>
    </source>
</reference>
<keyword evidence="3" id="KW-0378">Hydrolase</keyword>
<feature type="region of interest" description="Disordered" evidence="1">
    <location>
        <begin position="182"/>
        <end position="208"/>
    </location>
</feature>
<dbReference type="Gene3D" id="2.60.40.2310">
    <property type="match status" value="1"/>
</dbReference>
<dbReference type="RefSeq" id="WP_087138547.1">
    <property type="nucleotide sequence ID" value="NZ_FUKR01000073.1"/>
</dbReference>
<dbReference type="GO" id="GO:0006508">
    <property type="term" value="P:proteolysis"/>
    <property type="evidence" value="ECO:0007669"/>
    <property type="project" value="UniProtKB-KW"/>
</dbReference>
<dbReference type="Proteomes" id="UP000196778">
    <property type="component" value="Unassembled WGS sequence"/>
</dbReference>
<organism evidence="3 4">
    <name type="scientific">Mycetocola reblochoni REB411</name>
    <dbReference type="NCBI Taxonomy" id="1255698"/>
    <lineage>
        <taxon>Bacteria</taxon>
        <taxon>Bacillati</taxon>
        <taxon>Actinomycetota</taxon>
        <taxon>Actinomycetes</taxon>
        <taxon>Micrococcales</taxon>
        <taxon>Microbacteriaceae</taxon>
        <taxon>Mycetocola</taxon>
    </lineage>
</organism>
<dbReference type="GO" id="GO:0008233">
    <property type="term" value="F:peptidase activity"/>
    <property type="evidence" value="ECO:0007669"/>
    <property type="project" value="UniProtKB-KW"/>
</dbReference>
<proteinExistence type="predicted"/>
<protein>
    <submittedName>
        <fullName evidence="3">Serine protease, subtilase family</fullName>
        <ecNumber evidence="3">3.4.21.-</ecNumber>
    </submittedName>
</protein>
<dbReference type="EMBL" id="FUKR01000073">
    <property type="protein sequence ID" value="SJN41606.1"/>
    <property type="molecule type" value="Genomic_DNA"/>
</dbReference>
<feature type="domain" description="Subtilisin-like protease fibronectin type-III" evidence="2">
    <location>
        <begin position="56"/>
        <end position="137"/>
    </location>
</feature>
<dbReference type="InterPro" id="IPR041469">
    <property type="entry name" value="Subtilisin-like_FN3"/>
</dbReference>
<dbReference type="Pfam" id="PF17766">
    <property type="entry name" value="fn3_6"/>
    <property type="match status" value="1"/>
</dbReference>
<evidence type="ECO:0000313" key="3">
    <source>
        <dbReference type="EMBL" id="SJN41606.1"/>
    </source>
</evidence>
<feature type="region of interest" description="Disordered" evidence="1">
    <location>
        <begin position="298"/>
        <end position="327"/>
    </location>
</feature>
<dbReference type="OrthoDB" id="614750at2"/>
<dbReference type="EC" id="3.4.21.-" evidence="3"/>
<keyword evidence="3" id="KW-0645">Protease</keyword>
<keyword evidence="4" id="KW-1185">Reference proteome</keyword>
<dbReference type="AlphaFoldDB" id="A0A1R4KBB3"/>
<gene>
    <name evidence="3" type="ORF">FM119_12745</name>
</gene>
<evidence type="ECO:0000256" key="1">
    <source>
        <dbReference type="SAM" id="MobiDB-lite"/>
    </source>
</evidence>
<feature type="compositionally biased region" description="Low complexity" evidence="1">
    <location>
        <begin position="197"/>
        <end position="208"/>
    </location>
</feature>